<dbReference type="PROSITE" id="PS00793">
    <property type="entry name" value="DHPS_2"/>
    <property type="match status" value="1"/>
</dbReference>
<dbReference type="GO" id="GO:0005829">
    <property type="term" value="C:cytosol"/>
    <property type="evidence" value="ECO:0007669"/>
    <property type="project" value="TreeGrafter"/>
</dbReference>
<name>A0A419T601_9FIRM</name>
<evidence type="ECO:0000256" key="7">
    <source>
        <dbReference type="ARBA" id="ARBA00022679"/>
    </source>
</evidence>
<evidence type="ECO:0000256" key="4">
    <source>
        <dbReference type="ARBA" id="ARBA00009503"/>
    </source>
</evidence>
<accession>A0A419T601</accession>
<dbReference type="RefSeq" id="WP_120168158.1">
    <property type="nucleotide sequence ID" value="NZ_MCIB01000008.1"/>
</dbReference>
<evidence type="ECO:0000313" key="16">
    <source>
        <dbReference type="Proteomes" id="UP000284177"/>
    </source>
</evidence>
<evidence type="ECO:0000256" key="12">
    <source>
        <dbReference type="ARBA" id="ARBA00053449"/>
    </source>
</evidence>
<dbReference type="CDD" id="cd00739">
    <property type="entry name" value="DHPS"/>
    <property type="match status" value="1"/>
</dbReference>
<dbReference type="EC" id="2.5.1.15" evidence="5 13"/>
<dbReference type="GO" id="GO:0046654">
    <property type="term" value="P:tetrahydrofolate biosynthetic process"/>
    <property type="evidence" value="ECO:0007669"/>
    <property type="project" value="UniProtKB-UniPathway"/>
</dbReference>
<evidence type="ECO:0000256" key="9">
    <source>
        <dbReference type="ARBA" id="ARBA00022842"/>
    </source>
</evidence>
<dbReference type="Proteomes" id="UP000284177">
    <property type="component" value="Unassembled WGS sequence"/>
</dbReference>
<evidence type="ECO:0000256" key="1">
    <source>
        <dbReference type="ARBA" id="ARBA00000012"/>
    </source>
</evidence>
<dbReference type="PROSITE" id="PS00792">
    <property type="entry name" value="DHPS_1"/>
    <property type="match status" value="1"/>
</dbReference>
<comment type="catalytic activity">
    <reaction evidence="1">
        <text>(7,8-dihydropterin-6-yl)methyl diphosphate + 4-aminobenzoate = 7,8-dihydropteroate + diphosphate</text>
        <dbReference type="Rhea" id="RHEA:19949"/>
        <dbReference type="ChEBI" id="CHEBI:17836"/>
        <dbReference type="ChEBI" id="CHEBI:17839"/>
        <dbReference type="ChEBI" id="CHEBI:33019"/>
        <dbReference type="ChEBI" id="CHEBI:72950"/>
        <dbReference type="EC" id="2.5.1.15"/>
    </reaction>
</comment>
<dbReference type="PANTHER" id="PTHR20941">
    <property type="entry name" value="FOLATE SYNTHESIS PROTEINS"/>
    <property type="match status" value="1"/>
</dbReference>
<dbReference type="InterPro" id="IPR006390">
    <property type="entry name" value="DHP_synth_dom"/>
</dbReference>
<dbReference type="PROSITE" id="PS50972">
    <property type="entry name" value="PTERIN_BINDING"/>
    <property type="match status" value="1"/>
</dbReference>
<evidence type="ECO:0000256" key="6">
    <source>
        <dbReference type="ARBA" id="ARBA00016919"/>
    </source>
</evidence>
<dbReference type="Pfam" id="PF00809">
    <property type="entry name" value="Pterin_bind"/>
    <property type="match status" value="1"/>
</dbReference>
<comment type="cofactor">
    <cofactor evidence="2 13">
        <name>Mg(2+)</name>
        <dbReference type="ChEBI" id="CHEBI:18420"/>
    </cofactor>
</comment>
<protein>
    <recommendedName>
        <fullName evidence="6 13">Dihydropteroate synthase</fullName>
        <shortName evidence="13">DHPS</shortName>
        <ecNumber evidence="5 13">2.5.1.15</ecNumber>
    </recommendedName>
    <alternativeName>
        <fullName evidence="11 13">Dihydropteroate pyrophosphorylase</fullName>
    </alternativeName>
</protein>
<sequence>MRNIGYKFHRKINVKCGNKEFNFGKKTYIMGILNVTPDSFSDGGDFVDVDVAIEHAKRMVEEGADIIDVGGESTRPGAVEISAEEELRRIAPVLERLVKEIDVPISVDTYKAKVAERALEIGAHIINDVWGLQRDPDIASVVAKYNVPVIVMHNQKGTEYEKDIMEEICDFFNKSIDIAKKAGVKKEQIILDPGIGFGKTPEQNMHVMSRLGELNDLGYPILLGTSRKSMIGKILDLPPKERVEGTVATTVMGIIQGVDIVRVHDVKENLRAAKVTDAIVRRG</sequence>
<evidence type="ECO:0000259" key="14">
    <source>
        <dbReference type="PROSITE" id="PS50972"/>
    </source>
</evidence>
<feature type="domain" description="Pterin-binding" evidence="14">
    <location>
        <begin position="27"/>
        <end position="274"/>
    </location>
</feature>
<dbReference type="SUPFAM" id="SSF51717">
    <property type="entry name" value="Dihydropteroate synthetase-like"/>
    <property type="match status" value="1"/>
</dbReference>
<evidence type="ECO:0000256" key="8">
    <source>
        <dbReference type="ARBA" id="ARBA00022723"/>
    </source>
</evidence>
<dbReference type="FunFam" id="3.20.20.20:FF:000006">
    <property type="entry name" value="Dihydropteroate synthase"/>
    <property type="match status" value="1"/>
</dbReference>
<dbReference type="Gene3D" id="3.20.20.20">
    <property type="entry name" value="Dihydropteroate synthase-like"/>
    <property type="match status" value="1"/>
</dbReference>
<proteinExistence type="inferred from homology"/>
<dbReference type="UniPathway" id="UPA00077">
    <property type="reaction ID" value="UER00156"/>
</dbReference>
<evidence type="ECO:0000256" key="13">
    <source>
        <dbReference type="RuleBase" id="RU361205"/>
    </source>
</evidence>
<dbReference type="GO" id="GO:0004156">
    <property type="term" value="F:dihydropteroate synthase activity"/>
    <property type="evidence" value="ECO:0007669"/>
    <property type="project" value="UniProtKB-EC"/>
</dbReference>
<gene>
    <name evidence="15" type="ORF">BET03_10160</name>
</gene>
<dbReference type="AlphaFoldDB" id="A0A419T601"/>
<keyword evidence="8 13" id="KW-0479">Metal-binding</keyword>
<dbReference type="OrthoDB" id="9811744at2"/>
<comment type="function">
    <text evidence="12 13">Catalyzes the condensation of para-aminobenzoate (pABA) with 6-hydroxymethyl-7,8-dihydropterin diphosphate (DHPt-PP) to form 7,8-dihydropteroate (H2Pte), the immediate precursor of folate derivatives.</text>
</comment>
<dbReference type="InterPro" id="IPR045031">
    <property type="entry name" value="DHP_synth-like"/>
</dbReference>
<dbReference type="InterPro" id="IPR011005">
    <property type="entry name" value="Dihydropteroate_synth-like_sf"/>
</dbReference>
<comment type="similarity">
    <text evidence="4 13">Belongs to the DHPS family.</text>
</comment>
<evidence type="ECO:0000256" key="11">
    <source>
        <dbReference type="ARBA" id="ARBA00030193"/>
    </source>
</evidence>
<evidence type="ECO:0000256" key="5">
    <source>
        <dbReference type="ARBA" id="ARBA00012458"/>
    </source>
</evidence>
<dbReference type="GO" id="GO:0046872">
    <property type="term" value="F:metal ion binding"/>
    <property type="evidence" value="ECO:0007669"/>
    <property type="project" value="UniProtKB-KW"/>
</dbReference>
<dbReference type="NCBIfam" id="TIGR01496">
    <property type="entry name" value="DHPS"/>
    <property type="match status" value="1"/>
</dbReference>
<dbReference type="PANTHER" id="PTHR20941:SF1">
    <property type="entry name" value="FOLIC ACID SYNTHESIS PROTEIN FOL1"/>
    <property type="match status" value="1"/>
</dbReference>
<dbReference type="EMBL" id="MCIB01000008">
    <property type="protein sequence ID" value="RKD32970.1"/>
    <property type="molecule type" value="Genomic_DNA"/>
</dbReference>
<evidence type="ECO:0000313" key="15">
    <source>
        <dbReference type="EMBL" id="RKD32970.1"/>
    </source>
</evidence>
<keyword evidence="10 13" id="KW-0289">Folate biosynthesis</keyword>
<reference evidence="15 16" key="1">
    <citation type="submission" date="2016-08" db="EMBL/GenBank/DDBJ databases">
        <title>Novel Firmicutes and Novel Genomes.</title>
        <authorList>
            <person name="Poppleton D.I."/>
            <person name="Gribaldo S."/>
        </authorList>
    </citation>
    <scope>NUCLEOTIDE SEQUENCE [LARGE SCALE GENOMIC DNA]</scope>
    <source>
        <strain evidence="15 16">CTT3</strain>
    </source>
</reference>
<evidence type="ECO:0000256" key="10">
    <source>
        <dbReference type="ARBA" id="ARBA00022909"/>
    </source>
</evidence>
<keyword evidence="16" id="KW-1185">Reference proteome</keyword>
<organism evidence="15 16">
    <name type="scientific">Thermohalobacter berrensis</name>
    <dbReference type="NCBI Taxonomy" id="99594"/>
    <lineage>
        <taxon>Bacteria</taxon>
        <taxon>Bacillati</taxon>
        <taxon>Bacillota</taxon>
        <taxon>Tissierellia</taxon>
        <taxon>Tissierellales</taxon>
        <taxon>Thermohalobacteraceae</taxon>
        <taxon>Thermohalobacter</taxon>
    </lineage>
</organism>
<dbReference type="GO" id="GO:0046656">
    <property type="term" value="P:folic acid biosynthetic process"/>
    <property type="evidence" value="ECO:0007669"/>
    <property type="project" value="UniProtKB-KW"/>
</dbReference>
<keyword evidence="9 13" id="KW-0460">Magnesium</keyword>
<dbReference type="InterPro" id="IPR000489">
    <property type="entry name" value="Pterin-binding_dom"/>
</dbReference>
<evidence type="ECO:0000256" key="2">
    <source>
        <dbReference type="ARBA" id="ARBA00001946"/>
    </source>
</evidence>
<comment type="pathway">
    <text evidence="3 13">Cofactor biosynthesis; tetrahydrofolate biosynthesis; 7,8-dihydrofolate from 2-amino-4-hydroxy-6-hydroxymethyl-7,8-dihydropteridine diphosphate and 4-aminobenzoate: step 1/2.</text>
</comment>
<evidence type="ECO:0000256" key="3">
    <source>
        <dbReference type="ARBA" id="ARBA00004763"/>
    </source>
</evidence>
<keyword evidence="7 13" id="KW-0808">Transferase</keyword>
<comment type="caution">
    <text evidence="15">The sequence shown here is derived from an EMBL/GenBank/DDBJ whole genome shotgun (WGS) entry which is preliminary data.</text>
</comment>